<reference evidence="1" key="1">
    <citation type="submission" date="2020-10" db="EMBL/GenBank/DDBJ databases">
        <authorList>
            <person name="Gilroy R."/>
        </authorList>
    </citation>
    <scope>NUCLEOTIDE SEQUENCE</scope>
    <source>
        <strain evidence="1">10037</strain>
    </source>
</reference>
<dbReference type="Gene3D" id="1.25.40.10">
    <property type="entry name" value="Tetratricopeptide repeat domain"/>
    <property type="match status" value="1"/>
</dbReference>
<name>A0A9D9I1Y7_9BACT</name>
<organism evidence="1 2">
    <name type="scientific">Candidatus Merdivivens pullistercoris</name>
    <dbReference type="NCBI Taxonomy" id="2840873"/>
    <lineage>
        <taxon>Bacteria</taxon>
        <taxon>Pseudomonadati</taxon>
        <taxon>Bacteroidota</taxon>
        <taxon>Bacteroidia</taxon>
        <taxon>Bacteroidales</taxon>
        <taxon>Muribaculaceae</taxon>
        <taxon>Muribaculaceae incertae sedis</taxon>
        <taxon>Candidatus Merdivivens</taxon>
    </lineage>
</organism>
<sequence length="84" mass="9773">MAIENVIYNTRAIIEMKTEMDYVTALSYLFKALEIDDSIGNMASRWTHLYNISTLYYFKGDYSSALEYAKMAYRRGIQPVQNVP</sequence>
<protein>
    <submittedName>
        <fullName evidence="1">Tetratricopeptide repeat protein</fullName>
    </submittedName>
</protein>
<accession>A0A9D9I1Y7</accession>
<gene>
    <name evidence="1" type="ORF">IAB93_00615</name>
</gene>
<evidence type="ECO:0000313" key="2">
    <source>
        <dbReference type="Proteomes" id="UP000823597"/>
    </source>
</evidence>
<reference evidence="1" key="2">
    <citation type="journal article" date="2021" name="PeerJ">
        <title>Extensive microbial diversity within the chicken gut microbiome revealed by metagenomics and culture.</title>
        <authorList>
            <person name="Gilroy R."/>
            <person name="Ravi A."/>
            <person name="Getino M."/>
            <person name="Pursley I."/>
            <person name="Horton D.L."/>
            <person name="Alikhan N.F."/>
            <person name="Baker D."/>
            <person name="Gharbi K."/>
            <person name="Hall N."/>
            <person name="Watson M."/>
            <person name="Adriaenssens E.M."/>
            <person name="Foster-Nyarko E."/>
            <person name="Jarju S."/>
            <person name="Secka A."/>
            <person name="Antonio M."/>
            <person name="Oren A."/>
            <person name="Chaudhuri R.R."/>
            <person name="La Ragione R."/>
            <person name="Hildebrand F."/>
            <person name="Pallen M.J."/>
        </authorList>
    </citation>
    <scope>NUCLEOTIDE SEQUENCE</scope>
    <source>
        <strain evidence="1">10037</strain>
    </source>
</reference>
<dbReference type="InterPro" id="IPR011990">
    <property type="entry name" value="TPR-like_helical_dom_sf"/>
</dbReference>
<proteinExistence type="predicted"/>
<comment type="caution">
    <text evidence="1">The sequence shown here is derived from an EMBL/GenBank/DDBJ whole genome shotgun (WGS) entry which is preliminary data.</text>
</comment>
<dbReference type="SUPFAM" id="SSF48452">
    <property type="entry name" value="TPR-like"/>
    <property type="match status" value="1"/>
</dbReference>
<dbReference type="EMBL" id="JADIME010000008">
    <property type="protein sequence ID" value="MBO8464481.1"/>
    <property type="molecule type" value="Genomic_DNA"/>
</dbReference>
<dbReference type="AlphaFoldDB" id="A0A9D9I1Y7"/>
<evidence type="ECO:0000313" key="1">
    <source>
        <dbReference type="EMBL" id="MBO8464481.1"/>
    </source>
</evidence>
<dbReference type="Proteomes" id="UP000823597">
    <property type="component" value="Unassembled WGS sequence"/>
</dbReference>